<gene>
    <name evidence="1" type="ORF">I6G59_17105</name>
</gene>
<dbReference type="KEGG" id="bcau:I6G59_17105"/>
<organism evidence="1 2">
    <name type="scientific">Brevibacterium casei</name>
    <dbReference type="NCBI Taxonomy" id="33889"/>
    <lineage>
        <taxon>Bacteria</taxon>
        <taxon>Bacillati</taxon>
        <taxon>Actinomycetota</taxon>
        <taxon>Actinomycetes</taxon>
        <taxon>Micrococcales</taxon>
        <taxon>Brevibacteriaceae</taxon>
        <taxon>Brevibacterium</taxon>
    </lineage>
</organism>
<protein>
    <submittedName>
        <fullName evidence="1">Uncharacterized protein</fullName>
    </submittedName>
</protein>
<dbReference type="RefSeq" id="WP_197932006.1">
    <property type="nucleotide sequence ID" value="NZ_CP065682.1"/>
</dbReference>
<reference evidence="1 2" key="1">
    <citation type="submission" date="2020-12" db="EMBL/GenBank/DDBJ databases">
        <title>FDA dAtabase for Regulatory Grade micrObial Sequences (FDA-ARGOS): Supporting development and validation of Infectious Disease Dx tests.</title>
        <authorList>
            <person name="Sproer C."/>
            <person name="Gronow S."/>
            <person name="Severitt S."/>
            <person name="Schroder I."/>
            <person name="Tallon L."/>
            <person name="Sadzewicz L."/>
            <person name="Zhao X."/>
            <person name="Boylan J."/>
            <person name="Ott S."/>
            <person name="Bowen H."/>
            <person name="Vavikolanu K."/>
            <person name="Mehta A."/>
            <person name="Aluvathingal J."/>
            <person name="Nadendla S."/>
            <person name="Lowell S."/>
            <person name="Myers T."/>
            <person name="Yan Y."/>
            <person name="Sichtig H."/>
        </authorList>
    </citation>
    <scope>NUCLEOTIDE SEQUENCE [LARGE SCALE GENOMIC DNA]</scope>
    <source>
        <strain evidence="1 2">FDAARGOS_902</strain>
    </source>
</reference>
<dbReference type="AlphaFoldDB" id="A0A7T2TGY1"/>
<accession>A0A7T2TGY1</accession>
<name>A0A7T2TGY1_9MICO</name>
<evidence type="ECO:0000313" key="1">
    <source>
        <dbReference type="EMBL" id="QPS33616.1"/>
    </source>
</evidence>
<evidence type="ECO:0000313" key="2">
    <source>
        <dbReference type="Proteomes" id="UP000594979"/>
    </source>
</evidence>
<sequence>MGENRQLEAIDLAEFVNQFWLTKASLLIKRAREIEERRDVLGYPATDSAFAADDTGLKGIHEATNSESLSGASKMLACSAWFHLHETWTAVPTDTPGQREVRLNPLTVFTLLRASLEPLMLGLWLLKPDYSNQRLSRYAGLLIASRDEHHEAVVAQMKADSATVMPEKSASLESALSRAGINPVGKPGSKELARKASNLPQLPKLTWTPLVAWQVASSVAHSYPWSMDEAVAGIRDSETNRIIVRLDCKVFYFVLEATVELFDALVSRIEELNSE</sequence>
<proteinExistence type="predicted"/>
<dbReference type="Proteomes" id="UP000594979">
    <property type="component" value="Chromosome"/>
</dbReference>
<dbReference type="EMBL" id="CP065682">
    <property type="protein sequence ID" value="QPS33616.1"/>
    <property type="molecule type" value="Genomic_DNA"/>
</dbReference>